<dbReference type="GO" id="GO:0016491">
    <property type="term" value="F:oxidoreductase activity"/>
    <property type="evidence" value="ECO:0007669"/>
    <property type="project" value="UniProtKB-KW"/>
</dbReference>
<proteinExistence type="predicted"/>
<dbReference type="AlphaFoldDB" id="A0A9P8Q902"/>
<dbReference type="SUPFAM" id="SSF51730">
    <property type="entry name" value="FAD-linked oxidoreductase"/>
    <property type="match status" value="1"/>
</dbReference>
<dbReference type="Pfam" id="PF01619">
    <property type="entry name" value="Pro_dh"/>
    <property type="match status" value="1"/>
</dbReference>
<keyword evidence="4" id="KW-1185">Reference proteome</keyword>
<dbReference type="InterPro" id="IPR029041">
    <property type="entry name" value="FAD-linked_oxidoreductase-like"/>
</dbReference>
<dbReference type="Proteomes" id="UP000774326">
    <property type="component" value="Unassembled WGS sequence"/>
</dbReference>
<evidence type="ECO:0000313" key="3">
    <source>
        <dbReference type="EMBL" id="KAH3686171.1"/>
    </source>
</evidence>
<dbReference type="OrthoDB" id="5464at2759"/>
<evidence type="ECO:0000313" key="4">
    <source>
        <dbReference type="Proteomes" id="UP000774326"/>
    </source>
</evidence>
<evidence type="ECO:0000256" key="1">
    <source>
        <dbReference type="ARBA" id="ARBA00023002"/>
    </source>
</evidence>
<evidence type="ECO:0000259" key="2">
    <source>
        <dbReference type="Pfam" id="PF01619"/>
    </source>
</evidence>
<keyword evidence="1" id="KW-0560">Oxidoreductase</keyword>
<reference evidence="3" key="1">
    <citation type="journal article" date="2021" name="Open Biol.">
        <title>Shared evolutionary footprints suggest mitochondrial oxidative damage underlies multiple complex I losses in fungi.</title>
        <authorList>
            <person name="Schikora-Tamarit M.A."/>
            <person name="Marcet-Houben M."/>
            <person name="Nosek J."/>
            <person name="Gabaldon T."/>
        </authorList>
    </citation>
    <scope>NUCLEOTIDE SEQUENCE</scope>
    <source>
        <strain evidence="3">CBS2887</strain>
    </source>
</reference>
<feature type="domain" description="Proline dehydrogenase" evidence="2">
    <location>
        <begin position="2"/>
        <end position="28"/>
    </location>
</feature>
<dbReference type="InterPro" id="IPR002872">
    <property type="entry name" value="Proline_DH_dom"/>
</dbReference>
<gene>
    <name evidence="3" type="ORF">WICPIJ_002852</name>
</gene>
<dbReference type="Gene3D" id="3.20.20.220">
    <property type="match status" value="1"/>
</dbReference>
<dbReference type="EMBL" id="JAEUBG010001581">
    <property type="protein sequence ID" value="KAH3686171.1"/>
    <property type="molecule type" value="Genomic_DNA"/>
</dbReference>
<sequence>KLVKYVPWGPPLETKDYLLRRLQENGDAVRGDNGLRLVGDVLKVCWGKITGKAK</sequence>
<reference evidence="3" key="2">
    <citation type="submission" date="2021-01" db="EMBL/GenBank/DDBJ databases">
        <authorList>
            <person name="Schikora-Tamarit M.A."/>
        </authorList>
    </citation>
    <scope>NUCLEOTIDE SEQUENCE</scope>
    <source>
        <strain evidence="3">CBS2887</strain>
    </source>
</reference>
<name>A0A9P8Q902_WICPI</name>
<feature type="non-terminal residue" evidence="3">
    <location>
        <position position="1"/>
    </location>
</feature>
<protein>
    <recommendedName>
        <fullName evidence="2">Proline dehydrogenase domain-containing protein</fullName>
    </recommendedName>
</protein>
<organism evidence="3 4">
    <name type="scientific">Wickerhamomyces pijperi</name>
    <name type="common">Yeast</name>
    <name type="synonym">Pichia pijperi</name>
    <dbReference type="NCBI Taxonomy" id="599730"/>
    <lineage>
        <taxon>Eukaryota</taxon>
        <taxon>Fungi</taxon>
        <taxon>Dikarya</taxon>
        <taxon>Ascomycota</taxon>
        <taxon>Saccharomycotina</taxon>
        <taxon>Saccharomycetes</taxon>
        <taxon>Phaffomycetales</taxon>
        <taxon>Wickerhamomycetaceae</taxon>
        <taxon>Wickerhamomyces</taxon>
    </lineage>
</organism>
<accession>A0A9P8Q902</accession>
<comment type="caution">
    <text evidence="3">The sequence shown here is derived from an EMBL/GenBank/DDBJ whole genome shotgun (WGS) entry which is preliminary data.</text>
</comment>